<dbReference type="RefSeq" id="WP_188940014.1">
    <property type="nucleotide sequence ID" value="NZ_BMNA01000001.1"/>
</dbReference>
<evidence type="ECO:0000313" key="2">
    <source>
        <dbReference type="Proteomes" id="UP000655208"/>
    </source>
</evidence>
<comment type="caution">
    <text evidence="1">The sequence shown here is derived from an EMBL/GenBank/DDBJ whole genome shotgun (WGS) entry which is preliminary data.</text>
</comment>
<reference evidence="1" key="1">
    <citation type="journal article" date="2014" name="Int. J. Syst. Evol. Microbiol.">
        <title>Complete genome sequence of Corynebacterium casei LMG S-19264T (=DSM 44701T), isolated from a smear-ripened cheese.</title>
        <authorList>
            <consortium name="US DOE Joint Genome Institute (JGI-PGF)"/>
            <person name="Walter F."/>
            <person name="Albersmeier A."/>
            <person name="Kalinowski J."/>
            <person name="Ruckert C."/>
        </authorList>
    </citation>
    <scope>NUCLEOTIDE SEQUENCE</scope>
    <source>
        <strain evidence="1">CGMCC 4.7308</strain>
    </source>
</reference>
<accession>A0A917SMW7</accession>
<proteinExistence type="predicted"/>
<dbReference type="Proteomes" id="UP000655208">
    <property type="component" value="Unassembled WGS sequence"/>
</dbReference>
<dbReference type="AlphaFoldDB" id="A0A917SMW7"/>
<keyword evidence="2" id="KW-1185">Reference proteome</keyword>
<sequence length="119" mass="12864">MSILDASVRAVIQWTDSAQMDWPEFSGADGLNTRDDGAVFVLDATGVQLGYRPLISPGTLGADLTLQTMGWRRSGEWRADVFGRLVAALEPVARVVPALPMVPPQSQRRSWSEPASVPA</sequence>
<gene>
    <name evidence="1" type="ORF">GCM10011594_06800</name>
</gene>
<protein>
    <submittedName>
        <fullName evidence="1">Uncharacterized protein</fullName>
    </submittedName>
</protein>
<reference evidence="1" key="2">
    <citation type="submission" date="2020-09" db="EMBL/GenBank/DDBJ databases">
        <authorList>
            <person name="Sun Q."/>
            <person name="Zhou Y."/>
        </authorList>
    </citation>
    <scope>NUCLEOTIDE SEQUENCE</scope>
    <source>
        <strain evidence="1">CGMCC 4.7308</strain>
    </source>
</reference>
<organism evidence="1 2">
    <name type="scientific">Nakamurella endophytica</name>
    <dbReference type="NCBI Taxonomy" id="1748367"/>
    <lineage>
        <taxon>Bacteria</taxon>
        <taxon>Bacillati</taxon>
        <taxon>Actinomycetota</taxon>
        <taxon>Actinomycetes</taxon>
        <taxon>Nakamurellales</taxon>
        <taxon>Nakamurellaceae</taxon>
        <taxon>Nakamurella</taxon>
    </lineage>
</organism>
<name>A0A917SMW7_9ACTN</name>
<evidence type="ECO:0000313" key="1">
    <source>
        <dbReference type="EMBL" id="GGL89804.1"/>
    </source>
</evidence>
<dbReference type="EMBL" id="BMNA01000001">
    <property type="protein sequence ID" value="GGL89804.1"/>
    <property type="molecule type" value="Genomic_DNA"/>
</dbReference>